<dbReference type="SUPFAM" id="SSF143011">
    <property type="entry name" value="RelE-like"/>
    <property type="match status" value="1"/>
</dbReference>
<accession>A0A0B5FFJ7</accession>
<organism evidence="2 3">
    <name type="scientific">Geoalkalibacter subterraneus</name>
    <dbReference type="NCBI Taxonomy" id="483547"/>
    <lineage>
        <taxon>Bacteria</taxon>
        <taxon>Pseudomonadati</taxon>
        <taxon>Thermodesulfobacteriota</taxon>
        <taxon>Desulfuromonadia</taxon>
        <taxon>Desulfuromonadales</taxon>
        <taxon>Geoalkalibacteraceae</taxon>
        <taxon>Geoalkalibacter</taxon>
    </lineage>
</organism>
<evidence type="ECO:0000256" key="1">
    <source>
        <dbReference type="ARBA" id="ARBA00022649"/>
    </source>
</evidence>
<dbReference type="KEGG" id="gsb:GSUB_05005"/>
<dbReference type="InterPro" id="IPR007712">
    <property type="entry name" value="RelE/ParE_toxin"/>
</dbReference>
<dbReference type="HOGENOM" id="CLU_161929_0_0_7"/>
<dbReference type="Proteomes" id="UP000035036">
    <property type="component" value="Chromosome"/>
</dbReference>
<evidence type="ECO:0000313" key="2">
    <source>
        <dbReference type="EMBL" id="AJF06048.1"/>
    </source>
</evidence>
<proteinExistence type="predicted"/>
<keyword evidence="1" id="KW-1277">Toxin-antitoxin system</keyword>
<sequence length="91" mass="10675">MYTIVTPKQFLRQARKFFKKHPDLKPKFAQVVQDLQTDPFNPRLDLHPLTGKLSGLHAVRLNYSYRITLTLLVLEEEIVLLDIGSHDEVYR</sequence>
<keyword evidence="3" id="KW-1185">Reference proteome</keyword>
<dbReference type="NCBIfam" id="TIGR02385">
    <property type="entry name" value="RelE_StbE"/>
    <property type="match status" value="1"/>
</dbReference>
<evidence type="ECO:0000313" key="3">
    <source>
        <dbReference type="Proteomes" id="UP000035036"/>
    </source>
</evidence>
<dbReference type="OrthoDB" id="9798691at2"/>
<dbReference type="AlphaFoldDB" id="A0A0B5FFJ7"/>
<reference evidence="2 3" key="1">
    <citation type="journal article" date="2015" name="Genome Announc.">
        <title>Genomes of Geoalkalibacter ferrihydriticus Z-0531T and Geoalkalibacter subterraneus Red1T, Two Haloalkaliphilic Metal-Reducing Deltaproteobacteria.</title>
        <authorList>
            <person name="Badalamenti J.P."/>
            <person name="Krajmalnik-Brown R."/>
            <person name="Torres C.I."/>
            <person name="Bond D.R."/>
        </authorList>
    </citation>
    <scope>NUCLEOTIDE SEQUENCE [LARGE SCALE GENOMIC DNA]</scope>
    <source>
        <strain evidence="2 3">Red1</strain>
    </source>
</reference>
<dbReference type="Gene3D" id="3.30.2310.20">
    <property type="entry name" value="RelE-like"/>
    <property type="match status" value="1"/>
</dbReference>
<gene>
    <name evidence="2" type="ORF">GSUB_05005</name>
</gene>
<dbReference type="InterPro" id="IPR035093">
    <property type="entry name" value="RelE/ParE_toxin_dom_sf"/>
</dbReference>
<protein>
    <submittedName>
        <fullName evidence="2">Plasmid stabilization protein</fullName>
    </submittedName>
</protein>
<dbReference type="EMBL" id="CP010311">
    <property type="protein sequence ID" value="AJF06048.1"/>
    <property type="molecule type" value="Genomic_DNA"/>
</dbReference>
<name>A0A0B5FFJ7_9BACT</name>
<dbReference type="STRING" id="483547.GSUB_05005"/>